<dbReference type="EMBL" id="GBHO01031311">
    <property type="protein sequence ID" value="JAG12293.1"/>
    <property type="molecule type" value="Transcribed_RNA"/>
</dbReference>
<evidence type="ECO:0000313" key="3">
    <source>
        <dbReference type="EMBL" id="JAG12292.1"/>
    </source>
</evidence>
<dbReference type="EMBL" id="GBHO01031315">
    <property type="protein sequence ID" value="JAG12289.1"/>
    <property type="molecule type" value="Transcribed_RNA"/>
</dbReference>
<proteinExistence type="predicted"/>
<evidence type="ECO:0000313" key="2">
    <source>
        <dbReference type="EMBL" id="JAG12290.1"/>
    </source>
</evidence>
<dbReference type="AlphaFoldDB" id="A0A0A9WX12"/>
<evidence type="ECO:0000313" key="4">
    <source>
        <dbReference type="EMBL" id="JAG12293.1"/>
    </source>
</evidence>
<sequence>MFSTIHLHTISSSSVPLPSSPLTSTIYTRLHDSLSLSLQSSYALLYLLHYSHRPSRPNRLSVIYTFYYYSSSLHTVLLYCSQTSLHYQFTNSLLFYYFLCTSFQNSFLTSSSLLPTSTIILFNLLHTSLSPLIFPNSPVISDYQLMYVLSTFSFSLQRHYVFQIASSSSSSSIPLRHSPSPPLHLFTMYLLYRCVHASNVLFFVPSHATASTSLTTILYFSTICCVTAYVVDSQFRMQFSISSQHRFQLSSHYILRCLASNDLTTPNLHTICVTPIGCVCTFSSVHTAPHTSSHFSNYFPSAVYSMHSCTHSISLVYLSVMVSSHRCMLACSISI</sequence>
<dbReference type="EMBL" id="GBHO01031312">
    <property type="protein sequence ID" value="JAG12292.1"/>
    <property type="molecule type" value="Transcribed_RNA"/>
</dbReference>
<evidence type="ECO:0000313" key="1">
    <source>
        <dbReference type="EMBL" id="JAG12289.1"/>
    </source>
</evidence>
<name>A0A0A9WX12_LYGHE</name>
<reference evidence="1" key="2">
    <citation type="submission" date="2014-07" db="EMBL/GenBank/DDBJ databases">
        <authorList>
            <person name="Hull J."/>
        </authorList>
    </citation>
    <scope>NUCLEOTIDE SEQUENCE</scope>
</reference>
<gene>
    <name evidence="3" type="ORF">CM83_10525</name>
    <name evidence="4" type="ORF">CM83_10533</name>
    <name evidence="2" type="ORF">CM83_10542</name>
    <name evidence="1" type="ORF">CM83_10550</name>
</gene>
<dbReference type="EMBL" id="GBHO01031314">
    <property type="protein sequence ID" value="JAG12290.1"/>
    <property type="molecule type" value="Transcribed_RNA"/>
</dbReference>
<protein>
    <submittedName>
        <fullName evidence="1">Uncharacterized protein</fullName>
    </submittedName>
</protein>
<accession>A0A0A9WX12</accession>
<reference evidence="1" key="1">
    <citation type="journal article" date="2014" name="PLoS ONE">
        <title>Transcriptome-Based Identification of ABC Transporters in the Western Tarnished Plant Bug Lygus hesperus.</title>
        <authorList>
            <person name="Hull J.J."/>
            <person name="Chaney K."/>
            <person name="Geib S.M."/>
            <person name="Fabrick J.A."/>
            <person name="Brent C.S."/>
            <person name="Walsh D."/>
            <person name="Lavine L.C."/>
        </authorList>
    </citation>
    <scope>NUCLEOTIDE SEQUENCE</scope>
</reference>
<organism evidence="1">
    <name type="scientific">Lygus hesperus</name>
    <name type="common">Western plant bug</name>
    <dbReference type="NCBI Taxonomy" id="30085"/>
    <lineage>
        <taxon>Eukaryota</taxon>
        <taxon>Metazoa</taxon>
        <taxon>Ecdysozoa</taxon>
        <taxon>Arthropoda</taxon>
        <taxon>Hexapoda</taxon>
        <taxon>Insecta</taxon>
        <taxon>Pterygota</taxon>
        <taxon>Neoptera</taxon>
        <taxon>Paraneoptera</taxon>
        <taxon>Hemiptera</taxon>
        <taxon>Heteroptera</taxon>
        <taxon>Panheteroptera</taxon>
        <taxon>Cimicomorpha</taxon>
        <taxon>Miridae</taxon>
        <taxon>Mirini</taxon>
        <taxon>Lygus</taxon>
    </lineage>
</organism>